<name>A0A7C4EMJ0_9BACT</name>
<organism evidence="5">
    <name type="scientific">Fundidesulfovibrio putealis</name>
    <dbReference type="NCBI Taxonomy" id="270496"/>
    <lineage>
        <taxon>Bacteria</taxon>
        <taxon>Pseudomonadati</taxon>
        <taxon>Thermodesulfobacteriota</taxon>
        <taxon>Desulfovibrionia</taxon>
        <taxon>Desulfovibrionales</taxon>
        <taxon>Desulfovibrionaceae</taxon>
        <taxon>Fundidesulfovibrio</taxon>
    </lineage>
</organism>
<dbReference type="AlphaFoldDB" id="A0A7C4EMJ0"/>
<dbReference type="SMART" id="SM00116">
    <property type="entry name" value="CBS"/>
    <property type="match status" value="2"/>
</dbReference>
<sequence>MAGQRAGPGQGSQRALRGAEDPQLPGRGRGMMDTGDGFLGLTVGSLRLRRPVFVDPDETVAQAARAMRAARASACLAGSSGEVLGILTERDIAWSVADGGDPGLRVRQLMTARVLGVRQDGLVSEAFLLMIRHAIRKLAVYDANGGVTALLEERDLMAARQESPVALAAAIDTARDAHGLALANQGLEQSLPRWLSQGADAARTGALAAAVRDQIFARAAQLALEQGPDPGPVALAVLGSEGRREQFLATDQDNALILGEGADPRLAGDYARRLMALLAEAGLPPCPHGVTADNPDWRMALPAWREHLRALARNLGEGAVLALSLLADARHVAGPEELTQGLRANLTQALRDHPQALRYMAREAVRFEPPLSVFGALTTLRHGPDVDTLDIKRGGIFP</sequence>
<protein>
    <submittedName>
        <fullName evidence="5">CBS domain-containing protein</fullName>
    </submittedName>
</protein>
<gene>
    <name evidence="5" type="ORF">ENR59_10045</name>
</gene>
<dbReference type="Pfam" id="PF03445">
    <property type="entry name" value="DUF294"/>
    <property type="match status" value="1"/>
</dbReference>
<keyword evidence="2" id="KW-0129">CBS domain</keyword>
<dbReference type="Pfam" id="PF00571">
    <property type="entry name" value="CBS"/>
    <property type="match status" value="2"/>
</dbReference>
<evidence type="ECO:0000313" key="5">
    <source>
        <dbReference type="EMBL" id="HGG93275.1"/>
    </source>
</evidence>
<dbReference type="PANTHER" id="PTHR48108">
    <property type="entry name" value="CBS DOMAIN-CONTAINING PROTEIN CBSX2, CHLOROPLASTIC"/>
    <property type="match status" value="1"/>
</dbReference>
<feature type="compositionally biased region" description="Gly residues" evidence="3">
    <location>
        <begin position="1"/>
        <end position="10"/>
    </location>
</feature>
<keyword evidence="1" id="KW-0677">Repeat</keyword>
<reference evidence="5" key="1">
    <citation type="journal article" date="2020" name="mSystems">
        <title>Genome- and Community-Level Interaction Insights into Carbon Utilization and Element Cycling Functions of Hydrothermarchaeota in Hydrothermal Sediment.</title>
        <authorList>
            <person name="Zhou Z."/>
            <person name="Liu Y."/>
            <person name="Xu W."/>
            <person name="Pan J."/>
            <person name="Luo Z.H."/>
            <person name="Li M."/>
        </authorList>
    </citation>
    <scope>NUCLEOTIDE SEQUENCE [LARGE SCALE GENOMIC DNA]</scope>
    <source>
        <strain evidence="5">SpSt-413</strain>
    </source>
</reference>
<dbReference type="EMBL" id="DSRP01000701">
    <property type="protein sequence ID" value="HGG93275.1"/>
    <property type="molecule type" value="Genomic_DNA"/>
</dbReference>
<dbReference type="PROSITE" id="PS51371">
    <property type="entry name" value="CBS"/>
    <property type="match status" value="2"/>
</dbReference>
<dbReference type="InterPro" id="IPR018821">
    <property type="entry name" value="DUF294_put_nucleoTrafse_sb-bd"/>
</dbReference>
<dbReference type="CDD" id="cd05401">
    <property type="entry name" value="NT_GlnE_GlnD_like"/>
    <property type="match status" value="1"/>
</dbReference>
<evidence type="ECO:0000256" key="3">
    <source>
        <dbReference type="SAM" id="MobiDB-lite"/>
    </source>
</evidence>
<dbReference type="InterPro" id="IPR051462">
    <property type="entry name" value="CBS_domain-containing"/>
</dbReference>
<proteinExistence type="predicted"/>
<comment type="caution">
    <text evidence="5">The sequence shown here is derived from an EMBL/GenBank/DDBJ whole genome shotgun (WGS) entry which is preliminary data.</text>
</comment>
<dbReference type="InterPro" id="IPR046342">
    <property type="entry name" value="CBS_dom_sf"/>
</dbReference>
<evidence type="ECO:0000259" key="4">
    <source>
        <dbReference type="PROSITE" id="PS51371"/>
    </source>
</evidence>
<dbReference type="InterPro" id="IPR005105">
    <property type="entry name" value="GlnD_Uridyltrans_N"/>
</dbReference>
<feature type="domain" description="CBS" evidence="4">
    <location>
        <begin position="110"/>
        <end position="167"/>
    </location>
</feature>
<dbReference type="InterPro" id="IPR000644">
    <property type="entry name" value="CBS_dom"/>
</dbReference>
<dbReference type="Pfam" id="PF10335">
    <property type="entry name" value="DUF294_C"/>
    <property type="match status" value="1"/>
</dbReference>
<dbReference type="Gene3D" id="3.10.580.10">
    <property type="entry name" value="CBS-domain"/>
    <property type="match status" value="1"/>
</dbReference>
<dbReference type="GO" id="GO:0008773">
    <property type="term" value="F:[protein-PII] uridylyltransferase activity"/>
    <property type="evidence" value="ECO:0007669"/>
    <property type="project" value="InterPro"/>
</dbReference>
<feature type="domain" description="CBS" evidence="4">
    <location>
        <begin position="47"/>
        <end position="102"/>
    </location>
</feature>
<evidence type="ECO:0000256" key="2">
    <source>
        <dbReference type="PROSITE-ProRule" id="PRU00703"/>
    </source>
</evidence>
<dbReference type="PANTHER" id="PTHR48108:SF31">
    <property type="entry name" value="CBS DOMAIN AND CYCLIC NUCLEOTIDE-REGULATED NUCLEOTIDYLTRANSFERASE"/>
    <property type="match status" value="1"/>
</dbReference>
<accession>A0A7C4EMJ0</accession>
<dbReference type="SUPFAM" id="SSF54631">
    <property type="entry name" value="CBS-domain pair"/>
    <property type="match status" value="1"/>
</dbReference>
<evidence type="ECO:0000256" key="1">
    <source>
        <dbReference type="ARBA" id="ARBA00022737"/>
    </source>
</evidence>
<feature type="region of interest" description="Disordered" evidence="3">
    <location>
        <begin position="1"/>
        <end position="31"/>
    </location>
</feature>